<evidence type="ECO:0000313" key="1">
    <source>
        <dbReference type="EMBL" id="KAJ9592384.1"/>
    </source>
</evidence>
<comment type="caution">
    <text evidence="1">The sequence shown here is derived from an EMBL/GenBank/DDBJ whole genome shotgun (WGS) entry which is preliminary data.</text>
</comment>
<dbReference type="Proteomes" id="UP001233999">
    <property type="component" value="Unassembled WGS sequence"/>
</dbReference>
<keyword evidence="2" id="KW-1185">Reference proteome</keyword>
<proteinExistence type="predicted"/>
<name>A0AAD8A4M1_DIPPU</name>
<reference evidence="1" key="1">
    <citation type="journal article" date="2023" name="IScience">
        <title>Live-bearing cockroach genome reveals convergent evolutionary mechanisms linked to viviparity in insects and beyond.</title>
        <authorList>
            <person name="Fouks B."/>
            <person name="Harrison M.C."/>
            <person name="Mikhailova A.A."/>
            <person name="Marchal E."/>
            <person name="English S."/>
            <person name="Carruthers M."/>
            <person name="Jennings E.C."/>
            <person name="Chiamaka E.L."/>
            <person name="Frigard R.A."/>
            <person name="Pippel M."/>
            <person name="Attardo G.M."/>
            <person name="Benoit J.B."/>
            <person name="Bornberg-Bauer E."/>
            <person name="Tobe S.S."/>
        </authorList>
    </citation>
    <scope>NUCLEOTIDE SEQUENCE</scope>
    <source>
        <strain evidence="1">Stay&amp;Tobe</strain>
    </source>
</reference>
<dbReference type="EMBL" id="JASPKZ010003837">
    <property type="protein sequence ID" value="KAJ9592384.1"/>
    <property type="molecule type" value="Genomic_DNA"/>
</dbReference>
<gene>
    <name evidence="1" type="ORF">L9F63_015952</name>
</gene>
<reference evidence="1" key="2">
    <citation type="submission" date="2023-05" db="EMBL/GenBank/DDBJ databases">
        <authorList>
            <person name="Fouks B."/>
        </authorList>
    </citation>
    <scope>NUCLEOTIDE SEQUENCE</scope>
    <source>
        <strain evidence="1">Stay&amp;Tobe</strain>
        <tissue evidence="1">Testes</tissue>
    </source>
</reference>
<sequence length="202" mass="21784">KYGFNLFECTVSYLRLPNFCIITDVSLTNDICAPGLESLLRSHNTLSPLSSVLARSQTGGLPATAQVTRILVSLAASQSCSVPSSMPTGLTSLFISDPYGLLNSLFTAPVIGSIMELDSPKERCCQRLNTKDVPRARRWLLVLASGPLSAFLCSFAPSDVSLLAGFPIPMRCHHVISGLGINPRNSSEMWVSLSNDVVTMYT</sequence>
<organism evidence="1 2">
    <name type="scientific">Diploptera punctata</name>
    <name type="common">Pacific beetle cockroach</name>
    <dbReference type="NCBI Taxonomy" id="6984"/>
    <lineage>
        <taxon>Eukaryota</taxon>
        <taxon>Metazoa</taxon>
        <taxon>Ecdysozoa</taxon>
        <taxon>Arthropoda</taxon>
        <taxon>Hexapoda</taxon>
        <taxon>Insecta</taxon>
        <taxon>Pterygota</taxon>
        <taxon>Neoptera</taxon>
        <taxon>Polyneoptera</taxon>
        <taxon>Dictyoptera</taxon>
        <taxon>Blattodea</taxon>
        <taxon>Blaberoidea</taxon>
        <taxon>Blaberidae</taxon>
        <taxon>Diplopterinae</taxon>
        <taxon>Diploptera</taxon>
    </lineage>
</organism>
<protein>
    <submittedName>
        <fullName evidence="1">Uncharacterized protein</fullName>
    </submittedName>
</protein>
<accession>A0AAD8A4M1</accession>
<evidence type="ECO:0000313" key="2">
    <source>
        <dbReference type="Proteomes" id="UP001233999"/>
    </source>
</evidence>
<dbReference type="AlphaFoldDB" id="A0AAD8A4M1"/>
<feature type="non-terminal residue" evidence="1">
    <location>
        <position position="202"/>
    </location>
</feature>
<feature type="non-terminal residue" evidence="1">
    <location>
        <position position="1"/>
    </location>
</feature>